<protein>
    <submittedName>
        <fullName evidence="2">Uncharacterized protein</fullName>
    </submittedName>
</protein>
<feature type="transmembrane region" description="Helical" evidence="1">
    <location>
        <begin position="99"/>
        <end position="118"/>
    </location>
</feature>
<dbReference type="STRING" id="646529.Desaci_2101"/>
<evidence type="ECO:0000313" key="2">
    <source>
        <dbReference type="EMBL" id="AFM41072.1"/>
    </source>
</evidence>
<dbReference type="Proteomes" id="UP000002892">
    <property type="component" value="Chromosome"/>
</dbReference>
<name>I4D5J8_DESAJ</name>
<reference evidence="2 3" key="1">
    <citation type="journal article" date="2012" name="J. Bacteriol.">
        <title>Complete genome sequences of Desulfosporosinus orientis DSM765T, Desulfosporosinus youngiae DSM17734T, Desulfosporosinus meridiei DSM13257T, and Desulfosporosinus acidiphilus DSM22704T.</title>
        <authorList>
            <person name="Pester M."/>
            <person name="Brambilla E."/>
            <person name="Alazard D."/>
            <person name="Rattei T."/>
            <person name="Weinmaier T."/>
            <person name="Han J."/>
            <person name="Lucas S."/>
            <person name="Lapidus A."/>
            <person name="Cheng J.F."/>
            <person name="Goodwin L."/>
            <person name="Pitluck S."/>
            <person name="Peters L."/>
            <person name="Ovchinnikova G."/>
            <person name="Teshima H."/>
            <person name="Detter J.C."/>
            <person name="Han C.S."/>
            <person name="Tapia R."/>
            <person name="Land M.L."/>
            <person name="Hauser L."/>
            <person name="Kyrpides N.C."/>
            <person name="Ivanova N.N."/>
            <person name="Pagani I."/>
            <person name="Huntmann M."/>
            <person name="Wei C.L."/>
            <person name="Davenport K.W."/>
            <person name="Daligault H."/>
            <person name="Chain P.S."/>
            <person name="Chen A."/>
            <person name="Mavromatis K."/>
            <person name="Markowitz V."/>
            <person name="Szeto E."/>
            <person name="Mikhailova N."/>
            <person name="Pati A."/>
            <person name="Wagner M."/>
            <person name="Woyke T."/>
            <person name="Ollivier B."/>
            <person name="Klenk H.P."/>
            <person name="Spring S."/>
            <person name="Loy A."/>
        </authorList>
    </citation>
    <scope>NUCLEOTIDE SEQUENCE [LARGE SCALE GENOMIC DNA]</scope>
    <source>
        <strain evidence="3">DSM 22704 / JCM 16185 / SJ4</strain>
    </source>
</reference>
<feature type="transmembrane region" description="Helical" evidence="1">
    <location>
        <begin position="130"/>
        <end position="148"/>
    </location>
</feature>
<dbReference type="AlphaFoldDB" id="I4D5J8"/>
<keyword evidence="1" id="KW-1133">Transmembrane helix</keyword>
<dbReference type="EMBL" id="CP003639">
    <property type="protein sequence ID" value="AFM41072.1"/>
    <property type="molecule type" value="Genomic_DNA"/>
</dbReference>
<keyword evidence="1" id="KW-0812">Transmembrane</keyword>
<organism evidence="2 3">
    <name type="scientific">Desulfosporosinus acidiphilus (strain DSM 22704 / JCM 16185 / SJ4)</name>
    <dbReference type="NCBI Taxonomy" id="646529"/>
    <lineage>
        <taxon>Bacteria</taxon>
        <taxon>Bacillati</taxon>
        <taxon>Bacillota</taxon>
        <taxon>Clostridia</taxon>
        <taxon>Eubacteriales</taxon>
        <taxon>Desulfitobacteriaceae</taxon>
        <taxon>Desulfosporosinus</taxon>
    </lineage>
</organism>
<feature type="transmembrane region" description="Helical" evidence="1">
    <location>
        <begin position="21"/>
        <end position="41"/>
    </location>
</feature>
<proteinExistence type="predicted"/>
<evidence type="ECO:0000313" key="3">
    <source>
        <dbReference type="Proteomes" id="UP000002892"/>
    </source>
</evidence>
<gene>
    <name evidence="2" type="ordered locus">Desaci_2101</name>
</gene>
<dbReference type="KEGG" id="dai:Desaci_2101"/>
<evidence type="ECO:0000256" key="1">
    <source>
        <dbReference type="SAM" id="Phobius"/>
    </source>
</evidence>
<dbReference type="RefSeq" id="WP_014827076.1">
    <property type="nucleotide sequence ID" value="NC_018068.1"/>
</dbReference>
<accession>I4D5J8</accession>
<sequence>MKENAMVNTGHLRRLRFIEAVISNIHFALVLFLFFVMPVYMGLPTRVTASLILMLFLSDIKFGKSLKRFLYVRLFPLMKPLWDYEQQRLTSDKSRRNDMIYRVFIVTVIIGFIFVMIYPPPMPKQINWESLRYSLSGSLIGFNIGMILKTMTEKFD</sequence>
<keyword evidence="1" id="KW-0472">Membrane</keyword>
<keyword evidence="3" id="KW-1185">Reference proteome</keyword>
<dbReference type="HOGENOM" id="CLU_1755924_0_0_9"/>